<evidence type="ECO:0000313" key="1">
    <source>
        <dbReference type="EMBL" id="EEB21448.1"/>
    </source>
</evidence>
<dbReference type="Proteomes" id="UP000003882">
    <property type="component" value="Unassembled WGS sequence"/>
</dbReference>
<reference evidence="1 2" key="2">
    <citation type="submission" date="2008-10" db="EMBL/GenBank/DDBJ databases">
        <authorList>
            <person name="Fulton L."/>
            <person name="Clifton S."/>
            <person name="Fulton B."/>
            <person name="Xu J."/>
            <person name="Minx P."/>
            <person name="Pepin K.H."/>
            <person name="Johnson M."/>
            <person name="Bhonagiri V."/>
            <person name="Nash W.E."/>
            <person name="Mardis E.R."/>
            <person name="Wilson R.K."/>
        </authorList>
    </citation>
    <scope>NUCLEOTIDE SEQUENCE [LARGE SCALE GENOMIC DNA]</scope>
    <source>
        <strain evidence="1 2">DSM 16992</strain>
    </source>
</reference>
<dbReference type="AlphaFoldDB" id="B6XVA0"/>
<gene>
    <name evidence="1" type="ORF">BIFCAT_01129</name>
</gene>
<protein>
    <submittedName>
        <fullName evidence="1">Uncharacterized protein</fullName>
    </submittedName>
</protein>
<evidence type="ECO:0000313" key="2">
    <source>
        <dbReference type="Proteomes" id="UP000003882"/>
    </source>
</evidence>
<sequence>MARYGSSDTAATPSIPSSRVKPIALVDARNRNRPSEASQIGTDITLAHCQHRVPRIGGAPQQKLGPFGNVRERPLPYRTHPPFLVLVQRQNAAVVRHVDVETDLDRAERIIRVLLLEPYSTMRGLEDMSVAGHDGSDVAASIKLTTMAQPASEIGRIAARKNIGSRRKKTLDEPRTIIQTVLTPGDTTRPIAHE</sequence>
<dbReference type="SUPFAM" id="SSF53822">
    <property type="entry name" value="Periplasmic binding protein-like I"/>
    <property type="match status" value="1"/>
</dbReference>
<comment type="caution">
    <text evidence="1">The sequence shown here is derived from an EMBL/GenBank/DDBJ whole genome shotgun (WGS) entry which is preliminary data.</text>
</comment>
<accession>B6XVA0</accession>
<dbReference type="InterPro" id="IPR028082">
    <property type="entry name" value="Peripla_BP_I"/>
</dbReference>
<organism evidence="1 2">
    <name type="scientific">Bifidobacterium catenulatum DSM 16992 = JCM 1194 = LMG 11043</name>
    <dbReference type="NCBI Taxonomy" id="566552"/>
    <lineage>
        <taxon>Bacteria</taxon>
        <taxon>Bacillati</taxon>
        <taxon>Actinomycetota</taxon>
        <taxon>Actinomycetes</taxon>
        <taxon>Bifidobacteriales</taxon>
        <taxon>Bifidobacteriaceae</taxon>
        <taxon>Bifidobacterium</taxon>
    </lineage>
</organism>
<dbReference type="EMBL" id="ABXY01000014">
    <property type="protein sequence ID" value="EEB21448.1"/>
    <property type="molecule type" value="Genomic_DNA"/>
</dbReference>
<reference evidence="1 2" key="1">
    <citation type="submission" date="2008-10" db="EMBL/GenBank/DDBJ databases">
        <title>Draft genome sequence of Bifidobacterium catenulatum (DSM 16992).</title>
        <authorList>
            <person name="Sudarsanam P."/>
            <person name="Ley R."/>
            <person name="Guruge J."/>
            <person name="Turnbaugh P.J."/>
            <person name="Mahowald M."/>
            <person name="Liep D."/>
            <person name="Gordon J."/>
        </authorList>
    </citation>
    <scope>NUCLEOTIDE SEQUENCE [LARGE SCALE GENOMIC DNA]</scope>
    <source>
        <strain evidence="1 2">DSM 16992</strain>
    </source>
</reference>
<dbReference type="Gene3D" id="3.40.50.2300">
    <property type="match status" value="2"/>
</dbReference>
<name>B6XVA0_9BIFI</name>
<proteinExistence type="predicted"/>